<comment type="caution">
    <text evidence="2">The sequence shown here is derived from an EMBL/GenBank/DDBJ whole genome shotgun (WGS) entry which is preliminary data.</text>
</comment>
<dbReference type="Pfam" id="PF00561">
    <property type="entry name" value="Abhydrolase_1"/>
    <property type="match status" value="1"/>
</dbReference>
<dbReference type="SUPFAM" id="SSF53474">
    <property type="entry name" value="alpha/beta-Hydrolases"/>
    <property type="match status" value="1"/>
</dbReference>
<keyword evidence="2" id="KW-0378">Hydrolase</keyword>
<protein>
    <submittedName>
        <fullName evidence="2">Alpha/beta fold hydrolase</fullName>
    </submittedName>
</protein>
<dbReference type="RefSeq" id="WP_171689712.1">
    <property type="nucleotide sequence ID" value="NZ_WHOC01000062.1"/>
</dbReference>
<name>A0ABX1YZP5_9BACL</name>
<accession>A0ABX1YZP5</accession>
<dbReference type="EMBL" id="WHOC01000062">
    <property type="protein sequence ID" value="NOU86433.1"/>
    <property type="molecule type" value="Genomic_DNA"/>
</dbReference>
<dbReference type="PANTHER" id="PTHR43433:SF5">
    <property type="entry name" value="AB HYDROLASE-1 DOMAIN-CONTAINING PROTEIN"/>
    <property type="match status" value="1"/>
</dbReference>
<gene>
    <name evidence="2" type="ORF">GC102_11715</name>
</gene>
<dbReference type="Proteomes" id="UP000658690">
    <property type="component" value="Unassembled WGS sequence"/>
</dbReference>
<evidence type="ECO:0000313" key="3">
    <source>
        <dbReference type="Proteomes" id="UP000658690"/>
    </source>
</evidence>
<dbReference type="InterPro" id="IPR029058">
    <property type="entry name" value="AB_hydrolase_fold"/>
</dbReference>
<dbReference type="InterPro" id="IPR050471">
    <property type="entry name" value="AB_hydrolase"/>
</dbReference>
<sequence>MVKPYFALNQEVRIHYLVSSSDTGNTPLVYIPGMLGSAEEFFFSAFNDRECTAISLRGRGKSDSPKTGYTFNDHVADMEAVISQRQADSDSFVLMAFSRGAAYAMGFAIQRSDLLKGLIICDFPAQYPAFSTEWLQRCLANPHTNSDVVQAIFDETEEVDLWDQLKAIECPVLVIRGGKDGSFLTEADAMRYQNHLKHVEIVVFENSSHALWEPDEARFRHTIQHFLEQIDAHK</sequence>
<dbReference type="PANTHER" id="PTHR43433">
    <property type="entry name" value="HYDROLASE, ALPHA/BETA FOLD FAMILY PROTEIN"/>
    <property type="match status" value="1"/>
</dbReference>
<feature type="domain" description="AB hydrolase-1" evidence="1">
    <location>
        <begin position="27"/>
        <end position="134"/>
    </location>
</feature>
<evidence type="ECO:0000313" key="2">
    <source>
        <dbReference type="EMBL" id="NOU86433.1"/>
    </source>
</evidence>
<evidence type="ECO:0000259" key="1">
    <source>
        <dbReference type="Pfam" id="PF00561"/>
    </source>
</evidence>
<keyword evidence="3" id="KW-1185">Reference proteome</keyword>
<dbReference type="InterPro" id="IPR000073">
    <property type="entry name" value="AB_hydrolase_1"/>
</dbReference>
<dbReference type="Gene3D" id="3.40.50.1820">
    <property type="entry name" value="alpha/beta hydrolase"/>
    <property type="match status" value="2"/>
</dbReference>
<proteinExistence type="predicted"/>
<reference evidence="2 3" key="1">
    <citation type="submission" date="2019-10" db="EMBL/GenBank/DDBJ databases">
        <title>Description of Paenibacillus choica sp. nov.</title>
        <authorList>
            <person name="Carlier A."/>
            <person name="Qi S."/>
        </authorList>
    </citation>
    <scope>NUCLEOTIDE SEQUENCE [LARGE SCALE GENOMIC DNA]</scope>
    <source>
        <strain evidence="2 3">LMG 31460</strain>
    </source>
</reference>
<dbReference type="GO" id="GO:0016787">
    <property type="term" value="F:hydrolase activity"/>
    <property type="evidence" value="ECO:0007669"/>
    <property type="project" value="UniProtKB-KW"/>
</dbReference>
<organism evidence="2 3">
    <name type="scientific">Paenibacillus germinis</name>
    <dbReference type="NCBI Taxonomy" id="2654979"/>
    <lineage>
        <taxon>Bacteria</taxon>
        <taxon>Bacillati</taxon>
        <taxon>Bacillota</taxon>
        <taxon>Bacilli</taxon>
        <taxon>Bacillales</taxon>
        <taxon>Paenibacillaceae</taxon>
        <taxon>Paenibacillus</taxon>
    </lineage>
</organism>